<dbReference type="SUPFAM" id="SSF49464">
    <property type="entry name" value="Carboxypeptidase regulatory domain-like"/>
    <property type="match status" value="1"/>
</dbReference>
<evidence type="ECO:0000256" key="9">
    <source>
        <dbReference type="RuleBase" id="RU003357"/>
    </source>
</evidence>
<sequence length="1075" mass="117618">MRKLNLLQFTTVILAFLLFSFGANAQQRVITGVVLNADGNGIPSATVQIKETKETAITNEDGRFSIKAANGQQLEISSVGYVNNSIVVGKGSNLRIRLEASGKELGEVVVTALGISKQKRSLGYAVQTVDNKQLSEVKPENIVNALSGKVAGVQVTNATGAVGGSARIVIRGESSFTNSQPLWVVDGTPFINFESNKDPYDGADFGNGALDIDPSNVESITVLKGANAAALYGSRGANGVIVVTTKRGSKTKGFGVEVSSAVTADVDPYLPYYQNKYGGGNNGEEWYWNDYNKRNGTNLTYQEYAQKFGYSYVDGKNGVNDGTPSSWGPRLDIGLMLPQFTSPRDANGNIIPTPWISHPNNVRDFYETGITADNSIALSKSGDLGSMRAYFNDNREKGTLPNTDYRKNTFGFSNDLKLNDRLKFSSNLSYIVNRSDNMPSQGYYGDAPNSPQSGVTFMPRQVDIVPLKKYWNTIMPSGMPYNFGTGETPNPYLQAHNTNSQDRNRIFGNVSLDLKLTDWLTLRGRAGTDYYDQNQKSISKSLTFRATDGSGINGTFSESNIMQSETNYDLLAVFNKKLGSKFTLDGTVGGNVMDAKVVRKTIGANDLVVPDLFTIANAKGVQSVSEYNSKKETQSVFGSFNLSYKDYLFLGVTGRNDWSSTLPSNSWSYFYPSFSLSFVFTDAFHISSDILSYGKVRGSWANVGRDTGPFMLQPTYQPYGGGLWNGNGLYTLPGTLPNQKLKPEANKSVEFGGNFKFFKNRIGIDVSYYDAKNQDQILNVAVPNSSGYNAVTVNAGEIENKGIEVILNTIPIETRNFRWNLDINYAKNKNRVNSLYKDLETYQISSMWASSIQARPGESFGTIIGNAYLKDAAGNILVNDKGRILKAQNQEIGNITPKWLGGMTNTFTYKNFSLRVLLDTRIGGDFVAGTIRWGGSGGALKFTADGNLREVGTVWNALRKSDGKPNTQNISGHAWVSDFATTTQNWVVDGSYVKLREVSFGYTLPVSKMGNFGNYVHSVRIALIGRNLAILHHSKQNIYGIDPEVSSGNSLVGLGYEQMTVPVCRNIGARVTFSF</sequence>
<comment type="subcellular location">
    <subcellularLocation>
        <location evidence="1 8">Cell outer membrane</location>
        <topology evidence="1 8">Multi-pass membrane protein</topology>
    </subcellularLocation>
</comment>
<keyword evidence="4 8" id="KW-0812">Transmembrane</keyword>
<dbReference type="InterPro" id="IPR008969">
    <property type="entry name" value="CarboxyPept-like_regulatory"/>
</dbReference>
<dbReference type="NCBIfam" id="TIGR04056">
    <property type="entry name" value="OMP_RagA_SusC"/>
    <property type="match status" value="1"/>
</dbReference>
<dbReference type="InterPro" id="IPR023997">
    <property type="entry name" value="TonB-dep_OMP_SusC/RagA_CS"/>
</dbReference>
<evidence type="ECO:0000256" key="1">
    <source>
        <dbReference type="ARBA" id="ARBA00004571"/>
    </source>
</evidence>
<keyword evidence="10" id="KW-0732">Signal</keyword>
<feature type="signal peptide" evidence="10">
    <location>
        <begin position="1"/>
        <end position="25"/>
    </location>
</feature>
<dbReference type="InterPro" id="IPR039426">
    <property type="entry name" value="TonB-dep_rcpt-like"/>
</dbReference>
<evidence type="ECO:0000313" key="13">
    <source>
        <dbReference type="EMBL" id="KAA9035633.1"/>
    </source>
</evidence>
<evidence type="ECO:0000256" key="10">
    <source>
        <dbReference type="SAM" id="SignalP"/>
    </source>
</evidence>
<dbReference type="Gene3D" id="2.40.170.20">
    <property type="entry name" value="TonB-dependent receptor, beta-barrel domain"/>
    <property type="match status" value="1"/>
</dbReference>
<keyword evidence="6 8" id="KW-0472">Membrane</keyword>
<dbReference type="Pfam" id="PF07715">
    <property type="entry name" value="Plug"/>
    <property type="match status" value="1"/>
</dbReference>
<evidence type="ECO:0000256" key="8">
    <source>
        <dbReference type="PROSITE-ProRule" id="PRU01360"/>
    </source>
</evidence>
<dbReference type="AlphaFoldDB" id="A0A5J5ID31"/>
<keyword evidence="5 9" id="KW-0798">TonB box</keyword>
<evidence type="ECO:0000256" key="4">
    <source>
        <dbReference type="ARBA" id="ARBA00022692"/>
    </source>
</evidence>
<name>A0A5J5ID31_9BACT</name>
<evidence type="ECO:0000259" key="12">
    <source>
        <dbReference type="Pfam" id="PF07715"/>
    </source>
</evidence>
<evidence type="ECO:0000256" key="6">
    <source>
        <dbReference type="ARBA" id="ARBA00023136"/>
    </source>
</evidence>
<dbReference type="InterPro" id="IPR037066">
    <property type="entry name" value="Plug_dom_sf"/>
</dbReference>
<dbReference type="GO" id="GO:0009279">
    <property type="term" value="C:cell outer membrane"/>
    <property type="evidence" value="ECO:0007669"/>
    <property type="project" value="UniProtKB-SubCell"/>
</dbReference>
<reference evidence="13 14" key="1">
    <citation type="submission" date="2019-09" db="EMBL/GenBank/DDBJ databases">
        <title>Draft genome sequence of Ginsengibacter sp. BR5-29.</title>
        <authorList>
            <person name="Im W.-T."/>
        </authorList>
    </citation>
    <scope>NUCLEOTIDE SEQUENCE [LARGE SCALE GENOMIC DNA]</scope>
    <source>
        <strain evidence="13 14">BR5-29</strain>
    </source>
</reference>
<comment type="similarity">
    <text evidence="8 9">Belongs to the TonB-dependent receptor family.</text>
</comment>
<dbReference type="InterPro" id="IPR023996">
    <property type="entry name" value="TonB-dep_OMP_SusC/RagA"/>
</dbReference>
<dbReference type="NCBIfam" id="TIGR04057">
    <property type="entry name" value="SusC_RagA_signa"/>
    <property type="match status" value="1"/>
</dbReference>
<dbReference type="RefSeq" id="WP_150416789.1">
    <property type="nucleotide sequence ID" value="NZ_VYQF01000011.1"/>
</dbReference>
<dbReference type="Proteomes" id="UP000326903">
    <property type="component" value="Unassembled WGS sequence"/>
</dbReference>
<dbReference type="InterPro" id="IPR036942">
    <property type="entry name" value="Beta-barrel_TonB_sf"/>
</dbReference>
<evidence type="ECO:0000256" key="3">
    <source>
        <dbReference type="ARBA" id="ARBA00022452"/>
    </source>
</evidence>
<dbReference type="InterPro" id="IPR000531">
    <property type="entry name" value="Beta-barrel_TonB"/>
</dbReference>
<evidence type="ECO:0000256" key="5">
    <source>
        <dbReference type="ARBA" id="ARBA00023077"/>
    </source>
</evidence>
<dbReference type="InterPro" id="IPR012910">
    <property type="entry name" value="Plug_dom"/>
</dbReference>
<dbReference type="SUPFAM" id="SSF56935">
    <property type="entry name" value="Porins"/>
    <property type="match status" value="1"/>
</dbReference>
<protein>
    <submittedName>
        <fullName evidence="13">SusC/RagA family TonB-linked outer membrane protein</fullName>
    </submittedName>
</protein>
<keyword evidence="2 8" id="KW-0813">Transport</keyword>
<keyword evidence="14" id="KW-1185">Reference proteome</keyword>
<organism evidence="13 14">
    <name type="scientific">Ginsengibacter hankyongi</name>
    <dbReference type="NCBI Taxonomy" id="2607284"/>
    <lineage>
        <taxon>Bacteria</taxon>
        <taxon>Pseudomonadati</taxon>
        <taxon>Bacteroidota</taxon>
        <taxon>Chitinophagia</taxon>
        <taxon>Chitinophagales</taxon>
        <taxon>Chitinophagaceae</taxon>
        <taxon>Ginsengibacter</taxon>
    </lineage>
</organism>
<gene>
    <name evidence="13" type="ORF">FW778_20620</name>
</gene>
<evidence type="ECO:0000313" key="14">
    <source>
        <dbReference type="Proteomes" id="UP000326903"/>
    </source>
</evidence>
<dbReference type="PROSITE" id="PS52016">
    <property type="entry name" value="TONB_DEPENDENT_REC_3"/>
    <property type="match status" value="1"/>
</dbReference>
<dbReference type="Pfam" id="PF00593">
    <property type="entry name" value="TonB_dep_Rec_b-barrel"/>
    <property type="match status" value="1"/>
</dbReference>
<accession>A0A5J5ID31</accession>
<feature type="chain" id="PRO_5023870123" evidence="10">
    <location>
        <begin position="26"/>
        <end position="1075"/>
    </location>
</feature>
<keyword evidence="3 8" id="KW-1134">Transmembrane beta strand</keyword>
<evidence type="ECO:0000256" key="2">
    <source>
        <dbReference type="ARBA" id="ARBA00022448"/>
    </source>
</evidence>
<evidence type="ECO:0000259" key="11">
    <source>
        <dbReference type="Pfam" id="PF00593"/>
    </source>
</evidence>
<evidence type="ECO:0000256" key="7">
    <source>
        <dbReference type="ARBA" id="ARBA00023237"/>
    </source>
</evidence>
<feature type="domain" description="TonB-dependent receptor-like beta-barrel" evidence="11">
    <location>
        <begin position="476"/>
        <end position="934"/>
    </location>
</feature>
<keyword evidence="7 8" id="KW-0998">Cell outer membrane</keyword>
<proteinExistence type="inferred from homology"/>
<dbReference type="Gene3D" id="2.60.40.1120">
    <property type="entry name" value="Carboxypeptidase-like, regulatory domain"/>
    <property type="match status" value="1"/>
</dbReference>
<dbReference type="Gene3D" id="2.170.130.10">
    <property type="entry name" value="TonB-dependent receptor, plug domain"/>
    <property type="match status" value="1"/>
</dbReference>
<comment type="caution">
    <text evidence="13">The sequence shown here is derived from an EMBL/GenBank/DDBJ whole genome shotgun (WGS) entry which is preliminary data.</text>
</comment>
<feature type="domain" description="TonB-dependent receptor plug" evidence="12">
    <location>
        <begin position="119"/>
        <end position="240"/>
    </location>
</feature>
<dbReference type="EMBL" id="VYQF01000011">
    <property type="protein sequence ID" value="KAA9035633.1"/>
    <property type="molecule type" value="Genomic_DNA"/>
</dbReference>
<dbReference type="Pfam" id="PF13715">
    <property type="entry name" value="CarbopepD_reg_2"/>
    <property type="match status" value="1"/>
</dbReference>